<dbReference type="Proteomes" id="UP000017836">
    <property type="component" value="Unassembled WGS sequence"/>
</dbReference>
<evidence type="ECO:0000256" key="1">
    <source>
        <dbReference type="SAM" id="MobiDB-lite"/>
    </source>
</evidence>
<evidence type="ECO:0000313" key="3">
    <source>
        <dbReference type="Proteomes" id="UP000017836"/>
    </source>
</evidence>
<gene>
    <name evidence="2" type="ORF">AMTR_s00007p00256930</name>
</gene>
<evidence type="ECO:0000313" key="2">
    <source>
        <dbReference type="EMBL" id="ERN05493.1"/>
    </source>
</evidence>
<dbReference type="AlphaFoldDB" id="W1PC19"/>
<feature type="region of interest" description="Disordered" evidence="1">
    <location>
        <begin position="1"/>
        <end position="71"/>
    </location>
</feature>
<reference evidence="3" key="1">
    <citation type="journal article" date="2013" name="Science">
        <title>The Amborella genome and the evolution of flowering plants.</title>
        <authorList>
            <consortium name="Amborella Genome Project"/>
        </authorList>
    </citation>
    <scope>NUCLEOTIDE SEQUENCE [LARGE SCALE GENOMIC DNA]</scope>
</reference>
<sequence>MAGMEASVEIGISMLTMGKDDRAEGEVGERGEERKGFTERKEEAQLKREEPYEGRKEDLKGGLEGTERSEGRWVRREELAVTC</sequence>
<protein>
    <submittedName>
        <fullName evidence="2">Uncharacterized protein</fullName>
    </submittedName>
</protein>
<dbReference type="EMBL" id="KI394011">
    <property type="protein sequence ID" value="ERN05493.1"/>
    <property type="molecule type" value="Genomic_DNA"/>
</dbReference>
<proteinExistence type="predicted"/>
<dbReference type="Gramene" id="ERN05493">
    <property type="protein sequence ID" value="ERN05493"/>
    <property type="gene ID" value="AMTR_s00007p00256930"/>
</dbReference>
<feature type="compositionally biased region" description="Basic and acidic residues" evidence="1">
    <location>
        <begin position="18"/>
        <end position="71"/>
    </location>
</feature>
<organism evidence="2 3">
    <name type="scientific">Amborella trichopoda</name>
    <dbReference type="NCBI Taxonomy" id="13333"/>
    <lineage>
        <taxon>Eukaryota</taxon>
        <taxon>Viridiplantae</taxon>
        <taxon>Streptophyta</taxon>
        <taxon>Embryophyta</taxon>
        <taxon>Tracheophyta</taxon>
        <taxon>Spermatophyta</taxon>
        <taxon>Magnoliopsida</taxon>
        <taxon>Amborellales</taxon>
        <taxon>Amborellaceae</taxon>
        <taxon>Amborella</taxon>
    </lineage>
</organism>
<keyword evidence="3" id="KW-1185">Reference proteome</keyword>
<dbReference type="HOGENOM" id="CLU_2545629_0_0_1"/>
<name>W1PC19_AMBTC</name>
<accession>W1PC19</accession>